<evidence type="ECO:0000313" key="3">
    <source>
        <dbReference type="EMBL" id="ADI13767.1"/>
    </source>
</evidence>
<name>D7CSR5_TRURR</name>
<dbReference type="EMBL" id="CP002049">
    <property type="protein sequence ID" value="ADI13682.1"/>
    <property type="molecule type" value="Genomic_DNA"/>
</dbReference>
<dbReference type="AlphaFoldDB" id="D7CSR5"/>
<evidence type="ECO:0000313" key="1">
    <source>
        <dbReference type="EMBL" id="ADI13682.1"/>
    </source>
</evidence>
<dbReference type="HOGENOM" id="CLU_3105084_0_0_0"/>
<dbReference type="RefSeq" id="WP_013177062.1">
    <property type="nucleotide sequence ID" value="NC_014221.1"/>
</dbReference>
<organism evidence="1 4">
    <name type="scientific">Truepera radiovictrix (strain DSM 17093 / CIP 108686 / LMG 22925 / RQ-24)</name>
    <dbReference type="NCBI Taxonomy" id="649638"/>
    <lineage>
        <taxon>Bacteria</taxon>
        <taxon>Thermotogati</taxon>
        <taxon>Deinococcota</taxon>
        <taxon>Deinococci</taxon>
        <taxon>Trueperales</taxon>
        <taxon>Trueperaceae</taxon>
        <taxon>Truepera</taxon>
    </lineage>
</organism>
<reference evidence="1 4" key="2">
    <citation type="journal article" date="2011" name="Stand. Genomic Sci.">
        <title>Complete genome sequence of Truepera radiovictrix type strain (RQ-24).</title>
        <authorList>
            <person name="Ivanova N."/>
            <person name="Rohde C."/>
            <person name="Munk C."/>
            <person name="Nolan M."/>
            <person name="Lucas S."/>
            <person name="Del Rio T.G."/>
            <person name="Tice H."/>
            <person name="Deshpande S."/>
            <person name="Cheng J.F."/>
            <person name="Tapia R."/>
            <person name="Han C."/>
            <person name="Goodwin L."/>
            <person name="Pitluck S."/>
            <person name="Liolios K."/>
            <person name="Mavromatis K."/>
            <person name="Mikhailova N."/>
            <person name="Pati A."/>
            <person name="Chen A."/>
            <person name="Palaniappan K."/>
            <person name="Land M."/>
            <person name="Hauser L."/>
            <person name="Chang Y.J."/>
            <person name="Jeffries C.D."/>
            <person name="Brambilla E."/>
            <person name="Rohde M."/>
            <person name="Goker M."/>
            <person name="Tindall B.J."/>
            <person name="Woyke T."/>
            <person name="Bristow J."/>
            <person name="Eisen J.A."/>
            <person name="Markowitz V."/>
            <person name="Hugenholtz P."/>
            <person name="Kyrpides N.C."/>
            <person name="Klenk H.P."/>
            <person name="Lapidus A."/>
        </authorList>
    </citation>
    <scope>NUCLEOTIDE SEQUENCE [LARGE SCALE GENOMIC DNA]</scope>
    <source>
        <strain evidence="1">DSM 17093</strain>
        <strain evidence="4">DSM 17093 / CIP 108686 / LMG 22925 / RQ-24</strain>
    </source>
</reference>
<protein>
    <submittedName>
        <fullName evidence="1">Uncharacterized protein</fullName>
    </submittedName>
</protein>
<dbReference type="EMBL" id="CP002049">
    <property type="protein sequence ID" value="ADI13767.1"/>
    <property type="molecule type" value="Genomic_DNA"/>
</dbReference>
<keyword evidence="4" id="KW-1185">Reference proteome</keyword>
<dbReference type="KEGG" id="tra:Trad_0609"/>
<evidence type="ECO:0000313" key="2">
    <source>
        <dbReference type="EMBL" id="ADI13745.1"/>
    </source>
</evidence>
<gene>
    <name evidence="1" type="ordered locus">Trad_0545</name>
    <name evidence="2" type="ordered locus">Trad_0609</name>
    <name evidence="3" type="ordered locus">Trad_0631</name>
</gene>
<dbReference type="STRING" id="649638.Trad_0545"/>
<proteinExistence type="predicted"/>
<dbReference type="EMBL" id="CP002049">
    <property type="protein sequence ID" value="ADI13745.1"/>
    <property type="molecule type" value="Genomic_DNA"/>
</dbReference>
<dbReference type="Proteomes" id="UP000000379">
    <property type="component" value="Chromosome"/>
</dbReference>
<reference evidence="4" key="1">
    <citation type="submission" date="2010-05" db="EMBL/GenBank/DDBJ databases">
        <title>The complete genome of Truepera radiovictris DSM 17093.</title>
        <authorList>
            <consortium name="US DOE Joint Genome Institute (JGI-PGF)"/>
            <person name="Lucas S."/>
            <person name="Copeland A."/>
            <person name="Lapidus A."/>
            <person name="Glavina del Rio T."/>
            <person name="Dalin E."/>
            <person name="Tice H."/>
            <person name="Bruce D."/>
            <person name="Goodwin L."/>
            <person name="Pitluck S."/>
            <person name="Kyrpides N."/>
            <person name="Mavromatis K."/>
            <person name="Ovchinnikova G."/>
            <person name="Munk A.C."/>
            <person name="Detter J.C."/>
            <person name="Han C."/>
            <person name="Tapia R."/>
            <person name="Land M."/>
            <person name="Hauser L."/>
            <person name="Markowitz V."/>
            <person name="Cheng J.-F."/>
            <person name="Hugenholtz P."/>
            <person name="Woyke T."/>
            <person name="Wu D."/>
            <person name="Tindall B."/>
            <person name="Pomrenke H.G."/>
            <person name="Brambilla E."/>
            <person name="Klenk H.-P."/>
            <person name="Eisen J.A."/>
        </authorList>
    </citation>
    <scope>NUCLEOTIDE SEQUENCE [LARGE SCALE GENOMIC DNA]</scope>
    <source>
        <strain evidence="4">DSM 17093 / CIP 108686 / LMG 22925 / RQ-24</strain>
    </source>
</reference>
<sequence>MNDSTNLPTEAEQASLRDWRTWQAEHHARREAKGYNEPVSDEEALDILGLL</sequence>
<dbReference type="KEGG" id="tra:Trad_0545"/>
<accession>D7CSR5</accession>
<dbReference type="KEGG" id="tra:Trad_0631"/>
<evidence type="ECO:0000313" key="4">
    <source>
        <dbReference type="Proteomes" id="UP000000379"/>
    </source>
</evidence>